<keyword evidence="1" id="KW-0732">Signal</keyword>
<evidence type="ECO:0000256" key="1">
    <source>
        <dbReference type="SAM" id="SignalP"/>
    </source>
</evidence>
<dbReference type="KEGG" id="dma:DMR_40680"/>
<feature type="signal peptide" evidence="1">
    <location>
        <begin position="1"/>
        <end position="25"/>
    </location>
</feature>
<evidence type="ECO:0008006" key="4">
    <source>
        <dbReference type="Google" id="ProtNLM"/>
    </source>
</evidence>
<dbReference type="STRING" id="573370.DMR_40680"/>
<name>C4XP58_SOLM1</name>
<evidence type="ECO:0000313" key="3">
    <source>
        <dbReference type="Proteomes" id="UP000009071"/>
    </source>
</evidence>
<dbReference type="AlphaFoldDB" id="C4XP58"/>
<dbReference type="RefSeq" id="WP_015862691.1">
    <property type="nucleotide sequence ID" value="NC_012796.1"/>
</dbReference>
<proteinExistence type="predicted"/>
<feature type="chain" id="PRO_5002943737" description="DUF1134 domain-containing protein" evidence="1">
    <location>
        <begin position="26"/>
        <end position="154"/>
    </location>
</feature>
<dbReference type="Proteomes" id="UP000009071">
    <property type="component" value="Chromosome"/>
</dbReference>
<dbReference type="OrthoDB" id="7068882at2"/>
<gene>
    <name evidence="2" type="ordered locus">DMR_40680</name>
</gene>
<protein>
    <recommendedName>
        <fullName evidence="4">DUF1134 domain-containing protein</fullName>
    </recommendedName>
</protein>
<evidence type="ECO:0000313" key="2">
    <source>
        <dbReference type="EMBL" id="BAH77559.1"/>
    </source>
</evidence>
<organism evidence="2 3">
    <name type="scientific">Solidesulfovibrio magneticus (strain ATCC 700980 / DSM 13731 / RS-1)</name>
    <name type="common">Desulfovibrio magneticus</name>
    <dbReference type="NCBI Taxonomy" id="573370"/>
    <lineage>
        <taxon>Bacteria</taxon>
        <taxon>Pseudomonadati</taxon>
        <taxon>Thermodesulfobacteriota</taxon>
        <taxon>Desulfovibrionia</taxon>
        <taxon>Desulfovibrionales</taxon>
        <taxon>Desulfovibrionaceae</taxon>
        <taxon>Solidesulfovibrio</taxon>
    </lineage>
</organism>
<dbReference type="EMBL" id="AP010904">
    <property type="protein sequence ID" value="BAH77559.1"/>
    <property type="molecule type" value="Genomic_DNA"/>
</dbReference>
<accession>C4XP58</accession>
<dbReference type="eggNOG" id="ENOG5032ZYT">
    <property type="taxonomic scope" value="Bacteria"/>
</dbReference>
<keyword evidence="3" id="KW-1185">Reference proteome</keyword>
<dbReference type="HOGENOM" id="CLU_125848_0_0_7"/>
<reference evidence="2 3" key="1">
    <citation type="journal article" date="2009" name="Genome Res.">
        <title>Whole genome sequence of Desulfovibrio magneticus strain RS-1 revealed common gene clusters in magnetotactic bacteria.</title>
        <authorList>
            <person name="Nakazawa H."/>
            <person name="Arakaki A."/>
            <person name="Narita-Yamada S."/>
            <person name="Yashiro I."/>
            <person name="Jinno K."/>
            <person name="Aoki N."/>
            <person name="Tsuruyama A."/>
            <person name="Okamura Y."/>
            <person name="Tanikawa S."/>
            <person name="Fujita N."/>
            <person name="Takeyama H."/>
            <person name="Matsunaga T."/>
        </authorList>
    </citation>
    <scope>NUCLEOTIDE SEQUENCE [LARGE SCALE GENOMIC DNA]</scope>
    <source>
        <strain evidence="3">ATCC 700980 / DSM 13731 / RS-1</strain>
    </source>
</reference>
<sequence>MRTKPSLLRAALLGLCLLVAIPEMAVSAQKATQAAPAPSGRVNLEFGQGGFILSTSGGKGVLTYKGRRYPFAIGSVGFGGIGVSKVTAVGEVYDLGRLEDFAGAYGQARAGYAMGSGQGVQWLQNASGVVIKLRTVTKGVSLNLGADGLVIKFK</sequence>